<feature type="region of interest" description="Disordered" evidence="1">
    <location>
        <begin position="1"/>
        <end position="103"/>
    </location>
</feature>
<accession>A0A0E0BQ16</accession>
<dbReference type="Gramene" id="OGLUM12G06300.1">
    <property type="protein sequence ID" value="OGLUM12G06300.1"/>
    <property type="gene ID" value="OGLUM12G06300"/>
</dbReference>
<keyword evidence="3" id="KW-1185">Reference proteome</keyword>
<sequence>MRTMPAQHMQKKRHAEKSNNLALNQQPNAHEVATANGDKKRDGPPQPGRDTIFGLPYSSRHGPFRQPCGPRRGQDGRAGEVGRDARPKRSRGRAPPELGGDGALAAAAATLNRRHRARPPHTRPMGRRWLYGDVTAAGRNVREAPSEAVFTDSVDGSSSSSDAASTDEWLVTMSPSRRP</sequence>
<feature type="compositionally biased region" description="Basic and acidic residues" evidence="1">
    <location>
        <begin position="72"/>
        <end position="87"/>
    </location>
</feature>
<evidence type="ECO:0000313" key="2">
    <source>
        <dbReference type="EnsemblPlants" id="OGLUM12G06300.1"/>
    </source>
</evidence>
<reference evidence="2" key="1">
    <citation type="submission" date="2015-04" db="UniProtKB">
        <authorList>
            <consortium name="EnsemblPlants"/>
        </authorList>
    </citation>
    <scope>IDENTIFICATION</scope>
</reference>
<feature type="compositionally biased region" description="Polar residues" evidence="1">
    <location>
        <begin position="18"/>
        <end position="28"/>
    </location>
</feature>
<protein>
    <submittedName>
        <fullName evidence="2">Uncharacterized protein</fullName>
    </submittedName>
</protein>
<evidence type="ECO:0000313" key="3">
    <source>
        <dbReference type="Proteomes" id="UP000026961"/>
    </source>
</evidence>
<reference evidence="2" key="2">
    <citation type="submission" date="2018-05" db="EMBL/GenBank/DDBJ databases">
        <title>OgluRS3 (Oryza glumaepatula Reference Sequence Version 3).</title>
        <authorList>
            <person name="Zhang J."/>
            <person name="Kudrna D."/>
            <person name="Lee S."/>
            <person name="Talag J."/>
            <person name="Welchert J."/>
            <person name="Wing R.A."/>
        </authorList>
    </citation>
    <scope>NUCLEOTIDE SEQUENCE [LARGE SCALE GENOMIC DNA]</scope>
</reference>
<name>A0A0E0BQ16_9ORYZ</name>
<evidence type="ECO:0000256" key="1">
    <source>
        <dbReference type="SAM" id="MobiDB-lite"/>
    </source>
</evidence>
<proteinExistence type="predicted"/>
<dbReference type="HOGENOM" id="CLU_1505713_0_0_1"/>
<dbReference type="EnsemblPlants" id="OGLUM12G06300.1">
    <property type="protein sequence ID" value="OGLUM12G06300.1"/>
    <property type="gene ID" value="OGLUM12G06300"/>
</dbReference>
<feature type="compositionally biased region" description="Low complexity" evidence="1">
    <location>
        <begin position="151"/>
        <end position="167"/>
    </location>
</feature>
<feature type="region of interest" description="Disordered" evidence="1">
    <location>
        <begin position="142"/>
        <end position="179"/>
    </location>
</feature>
<organism evidence="2">
    <name type="scientific">Oryza glumipatula</name>
    <dbReference type="NCBI Taxonomy" id="40148"/>
    <lineage>
        <taxon>Eukaryota</taxon>
        <taxon>Viridiplantae</taxon>
        <taxon>Streptophyta</taxon>
        <taxon>Embryophyta</taxon>
        <taxon>Tracheophyta</taxon>
        <taxon>Spermatophyta</taxon>
        <taxon>Magnoliopsida</taxon>
        <taxon>Liliopsida</taxon>
        <taxon>Poales</taxon>
        <taxon>Poaceae</taxon>
        <taxon>BOP clade</taxon>
        <taxon>Oryzoideae</taxon>
        <taxon>Oryzeae</taxon>
        <taxon>Oryzinae</taxon>
        <taxon>Oryza</taxon>
    </lineage>
</organism>
<dbReference type="AlphaFoldDB" id="A0A0E0BQ16"/>
<dbReference type="Proteomes" id="UP000026961">
    <property type="component" value="Chromosome 12"/>
</dbReference>